<evidence type="ECO:0000313" key="3">
    <source>
        <dbReference type="Proteomes" id="UP001164743"/>
    </source>
</evidence>
<protein>
    <submittedName>
        <fullName evidence="2">Uncharacterized protein</fullName>
    </submittedName>
</protein>
<feature type="compositionally biased region" description="Basic and acidic residues" evidence="1">
    <location>
        <begin position="302"/>
        <end position="312"/>
    </location>
</feature>
<name>A0ABY7C8I5_9BASI</name>
<dbReference type="GeneID" id="77806790"/>
<organism evidence="2 3">
    <name type="scientific">Puccinia triticina</name>
    <dbReference type="NCBI Taxonomy" id="208348"/>
    <lineage>
        <taxon>Eukaryota</taxon>
        <taxon>Fungi</taxon>
        <taxon>Dikarya</taxon>
        <taxon>Basidiomycota</taxon>
        <taxon>Pucciniomycotina</taxon>
        <taxon>Pucciniomycetes</taxon>
        <taxon>Pucciniales</taxon>
        <taxon>Pucciniaceae</taxon>
        <taxon>Puccinia</taxon>
    </lineage>
</organism>
<feature type="compositionally biased region" description="Acidic residues" evidence="1">
    <location>
        <begin position="313"/>
        <end position="324"/>
    </location>
</feature>
<dbReference type="EMBL" id="CP110421">
    <property type="protein sequence ID" value="WAQ81486.1"/>
    <property type="molecule type" value="Genomic_DNA"/>
</dbReference>
<gene>
    <name evidence="2" type="ORF">PtA15_1A828</name>
</gene>
<evidence type="ECO:0000313" key="2">
    <source>
        <dbReference type="EMBL" id="WAQ81486.1"/>
    </source>
</evidence>
<sequence>MAHLALPHPPASFHAGSHQYRYCYSTPFSARLPPHPSPAQPNSIGSKQSTPIMTATNMDQSIDPLLGGDAAVNDSLPTYTQVITDHPAATKKKTPIKKSAGVRKKRKVSGKSINNSDNANDGSVASDHKENRDEIQIVICETTFKFYVLDQALKGKKIWVPISSERSFDIPITASPADQATSYADFVTQLLAECKAVEVNTGRLVIESWKSEKPAVTWAVSIPWVAGFAKGKPFLVNNEEAYNKWIEALVENKSDATTLSLKMKNPNAEAKQAHNAQVLAKEAIRTEAKRMVIEAKEAKRAEDLKSGKRNLEDDNDDEVEDLLDDDNKTDSDAVKLMVRKLYATHPANTHYDRGLPVYVNPADPSLFIPLTHGNAQIWAKLLIQSKRGVSLQSPPKVLRYESVLAKRISSKAKAQAIGGSQPNCPNAGIREYVELIGLREASKVIDILVENDMINYKPFRSSNLDRAELRGLGLTIGVVTELADNVGKFERHLARQEAQEE</sequence>
<feature type="region of interest" description="Disordered" evidence="1">
    <location>
        <begin position="83"/>
        <end position="128"/>
    </location>
</feature>
<reference evidence="2" key="1">
    <citation type="submission" date="2022-10" db="EMBL/GenBank/DDBJ databases">
        <title>Puccinia triticina Genome sequencing and assembly.</title>
        <authorList>
            <person name="Li C."/>
        </authorList>
    </citation>
    <scope>NUCLEOTIDE SEQUENCE</scope>
    <source>
        <strain evidence="2">Pt15</strain>
    </source>
</reference>
<evidence type="ECO:0000256" key="1">
    <source>
        <dbReference type="SAM" id="MobiDB-lite"/>
    </source>
</evidence>
<proteinExistence type="predicted"/>
<accession>A0ABY7C8I5</accession>
<dbReference type="RefSeq" id="XP_053017041.1">
    <property type="nucleotide sequence ID" value="XM_053165895.1"/>
</dbReference>
<feature type="compositionally biased region" description="Basic residues" evidence="1">
    <location>
        <begin position="89"/>
        <end position="109"/>
    </location>
</feature>
<dbReference type="Proteomes" id="UP001164743">
    <property type="component" value="Chromosome 1A"/>
</dbReference>
<keyword evidence="3" id="KW-1185">Reference proteome</keyword>
<feature type="compositionally biased region" description="Polar residues" evidence="1">
    <location>
        <begin position="111"/>
        <end position="123"/>
    </location>
</feature>
<feature type="region of interest" description="Disordered" evidence="1">
    <location>
        <begin position="302"/>
        <end position="326"/>
    </location>
</feature>